<organism evidence="1">
    <name type="scientific">Musca domestica</name>
    <name type="common">House fly</name>
    <dbReference type="NCBI Taxonomy" id="7370"/>
    <lineage>
        <taxon>Eukaryota</taxon>
        <taxon>Metazoa</taxon>
        <taxon>Ecdysozoa</taxon>
        <taxon>Arthropoda</taxon>
        <taxon>Hexapoda</taxon>
        <taxon>Insecta</taxon>
        <taxon>Pterygota</taxon>
        <taxon>Neoptera</taxon>
        <taxon>Endopterygota</taxon>
        <taxon>Diptera</taxon>
        <taxon>Brachycera</taxon>
        <taxon>Muscomorpha</taxon>
        <taxon>Muscoidea</taxon>
        <taxon>Muscidae</taxon>
        <taxon>Musca</taxon>
    </lineage>
</organism>
<reference evidence="1" key="1">
    <citation type="submission" date="2020-05" db="UniProtKB">
        <authorList>
            <consortium name="EnsemblMetazoa"/>
        </authorList>
    </citation>
    <scope>IDENTIFICATION</scope>
    <source>
        <strain evidence="1">Aabys</strain>
    </source>
</reference>
<name>A0A1I8MHD8_MUSDO</name>
<dbReference type="RefSeq" id="XP_058983231.1">
    <property type="nucleotide sequence ID" value="XM_059127248.1"/>
</dbReference>
<dbReference type="VEuPathDB" id="VectorBase:MDOA004917"/>
<evidence type="ECO:0000313" key="1">
    <source>
        <dbReference type="EnsemblMetazoa" id="MDOA004917-PA"/>
    </source>
</evidence>
<dbReference type="PANTHER" id="PTHR31206">
    <property type="entry name" value="LP10445P"/>
    <property type="match status" value="1"/>
</dbReference>
<protein>
    <submittedName>
        <fullName evidence="3">Uncharacterized protein LOC101899141</fullName>
    </submittedName>
    <submittedName>
        <fullName evidence="4">Uncharacterized protein LOC131804404</fullName>
    </submittedName>
</protein>
<dbReference type="RefSeq" id="XP_005187844.1">
    <property type="nucleotide sequence ID" value="XM_005187787.3"/>
</dbReference>
<proteinExistence type="predicted"/>
<keyword evidence="2" id="KW-1185">Reference proteome</keyword>
<dbReference type="EnsemblMetazoa" id="MDOA004917-RA">
    <property type="protein sequence ID" value="MDOA004917-PA"/>
    <property type="gene ID" value="MDOA004917"/>
</dbReference>
<evidence type="ECO:0000313" key="4">
    <source>
        <dbReference type="RefSeq" id="XP_058983231.1"/>
    </source>
</evidence>
<dbReference type="Proteomes" id="UP001652621">
    <property type="component" value="Unplaced"/>
</dbReference>
<dbReference type="PANTHER" id="PTHR31206:SF1">
    <property type="entry name" value="LP10445P"/>
    <property type="match status" value="1"/>
</dbReference>
<dbReference type="Pfam" id="PF14774">
    <property type="entry name" value="FAM177"/>
    <property type="match status" value="1"/>
</dbReference>
<dbReference type="KEGG" id="mde:101899141"/>
<evidence type="ECO:0000313" key="2">
    <source>
        <dbReference type="Proteomes" id="UP001652621"/>
    </source>
</evidence>
<gene>
    <name evidence="1" type="primary">101899141</name>
    <name evidence="3" type="synonym">LOC101899141</name>
    <name evidence="4" type="synonym">LOC131804404</name>
</gene>
<dbReference type="OrthoDB" id="45963at2759"/>
<evidence type="ECO:0000313" key="3">
    <source>
        <dbReference type="RefSeq" id="XP_005187844.1"/>
    </source>
</evidence>
<accession>A0A1I8MHD8</accession>
<sequence length="142" mass="16001">MEVGQANECDRLELQKSKRVLYFSDGAMEDFSDSEGEETVDTADMNVDIDVNDLPTVPRIKYMVYQAGCKFLNGIDYVGGGLANFLGITSPKFVSESDIEAVYKNQTENEIKEESNSTWNHCNNNIPNTVITRYPENHTFNV</sequence>
<reference evidence="3" key="2">
    <citation type="submission" date="2025-04" db="UniProtKB">
        <authorList>
            <consortium name="RefSeq"/>
        </authorList>
    </citation>
    <scope>IDENTIFICATION</scope>
    <source>
        <strain evidence="3 4">Aabys</strain>
        <tissue evidence="4">Whole body</tissue>
    </source>
</reference>
<dbReference type="STRING" id="7370.A0A1I8MHD8"/>
<dbReference type="GeneID" id="101899141"/>
<dbReference type="VEuPathDB" id="VectorBase:MDOMA2_010596"/>
<dbReference type="AlphaFoldDB" id="A0A1I8MHD8"/>
<dbReference type="eggNOG" id="ENOG502RYW3">
    <property type="taxonomic scope" value="Eukaryota"/>
</dbReference>
<dbReference type="InterPro" id="IPR028260">
    <property type="entry name" value="FAM177"/>
</dbReference>
<dbReference type="VEuPathDB" id="VectorBase:MDOMA2_013309"/>